<feature type="binding site" evidence="3">
    <location>
        <position position="297"/>
    </location>
    <ligand>
        <name>Zn(2+)</name>
        <dbReference type="ChEBI" id="CHEBI:29105"/>
    </ligand>
</feature>
<dbReference type="InterPro" id="IPR003726">
    <property type="entry name" value="HCY_dom"/>
</dbReference>
<dbReference type="GO" id="GO:0046872">
    <property type="term" value="F:metal ion binding"/>
    <property type="evidence" value="ECO:0007669"/>
    <property type="project" value="UniProtKB-KW"/>
</dbReference>
<keyword evidence="3" id="KW-0479">Metal-binding</keyword>
<keyword evidence="1 3" id="KW-0489">Methyltransferase</keyword>
<dbReference type="AlphaFoldDB" id="A0A2M9G7G7"/>
<name>A0A2M9G7G7_9PROT</name>
<dbReference type="PROSITE" id="PS50970">
    <property type="entry name" value="HCY"/>
    <property type="match status" value="1"/>
</dbReference>
<dbReference type="PANTHER" id="PTHR11103">
    <property type="entry name" value="SLR1189 PROTEIN"/>
    <property type="match status" value="1"/>
</dbReference>
<keyword evidence="2 3" id="KW-0808">Transferase</keyword>
<dbReference type="Pfam" id="PF02574">
    <property type="entry name" value="S-methyl_trans"/>
    <property type="match status" value="1"/>
</dbReference>
<evidence type="ECO:0000256" key="3">
    <source>
        <dbReference type="PROSITE-ProRule" id="PRU00333"/>
    </source>
</evidence>
<protein>
    <submittedName>
        <fullName evidence="5">Homocysteine S-methyltransferase</fullName>
    </submittedName>
</protein>
<dbReference type="InterPro" id="IPR036589">
    <property type="entry name" value="HCY_dom_sf"/>
</dbReference>
<accession>A0A2M9G7G7</accession>
<dbReference type="GO" id="GO:0008168">
    <property type="term" value="F:methyltransferase activity"/>
    <property type="evidence" value="ECO:0007669"/>
    <property type="project" value="UniProtKB-UniRule"/>
</dbReference>
<evidence type="ECO:0000313" key="6">
    <source>
        <dbReference type="Proteomes" id="UP000229498"/>
    </source>
</evidence>
<gene>
    <name evidence="5" type="ORF">CVT23_00955</name>
</gene>
<evidence type="ECO:0000256" key="2">
    <source>
        <dbReference type="ARBA" id="ARBA00022679"/>
    </source>
</evidence>
<feature type="domain" description="Hcy-binding" evidence="4">
    <location>
        <begin position="5"/>
        <end position="312"/>
    </location>
</feature>
<evidence type="ECO:0000313" key="5">
    <source>
        <dbReference type="EMBL" id="PJK31650.1"/>
    </source>
</evidence>
<dbReference type="PANTHER" id="PTHR11103:SF18">
    <property type="entry name" value="SLR1189 PROTEIN"/>
    <property type="match status" value="1"/>
</dbReference>
<comment type="cofactor">
    <cofactor evidence="3">
        <name>Zn(2+)</name>
        <dbReference type="ChEBI" id="CHEBI:29105"/>
    </cofactor>
</comment>
<feature type="binding site" evidence="3">
    <location>
        <position position="228"/>
    </location>
    <ligand>
        <name>Zn(2+)</name>
        <dbReference type="ChEBI" id="CHEBI:29105"/>
    </ligand>
</feature>
<keyword evidence="3" id="KW-0862">Zinc</keyword>
<dbReference type="OrthoDB" id="9803687at2"/>
<dbReference type="Proteomes" id="UP000229498">
    <property type="component" value="Unassembled WGS sequence"/>
</dbReference>
<dbReference type="EMBL" id="PHIG01000004">
    <property type="protein sequence ID" value="PJK31650.1"/>
    <property type="molecule type" value="Genomic_DNA"/>
</dbReference>
<organism evidence="5 6">
    <name type="scientific">Minwuia thermotolerans</name>
    <dbReference type="NCBI Taxonomy" id="2056226"/>
    <lineage>
        <taxon>Bacteria</taxon>
        <taxon>Pseudomonadati</taxon>
        <taxon>Pseudomonadota</taxon>
        <taxon>Alphaproteobacteria</taxon>
        <taxon>Minwuiales</taxon>
        <taxon>Minwuiaceae</taxon>
        <taxon>Minwuia</taxon>
    </lineage>
</organism>
<dbReference type="GO" id="GO:0032259">
    <property type="term" value="P:methylation"/>
    <property type="evidence" value="ECO:0007669"/>
    <property type="project" value="UniProtKB-KW"/>
</dbReference>
<reference evidence="5 6" key="1">
    <citation type="submission" date="2017-11" db="EMBL/GenBank/DDBJ databases">
        <title>Draft genome sequence of Rhizobiales bacterium SY3-13.</title>
        <authorList>
            <person name="Sun C."/>
        </authorList>
    </citation>
    <scope>NUCLEOTIDE SEQUENCE [LARGE SCALE GENOMIC DNA]</scope>
    <source>
        <strain evidence="5 6">SY3-13</strain>
    </source>
</reference>
<evidence type="ECO:0000259" key="4">
    <source>
        <dbReference type="PROSITE" id="PS50970"/>
    </source>
</evidence>
<feature type="binding site" evidence="3">
    <location>
        <position position="298"/>
    </location>
    <ligand>
        <name>Zn(2+)</name>
        <dbReference type="ChEBI" id="CHEBI:29105"/>
    </ligand>
</feature>
<proteinExistence type="predicted"/>
<dbReference type="Gene3D" id="3.20.20.330">
    <property type="entry name" value="Homocysteine-binding-like domain"/>
    <property type="match status" value="1"/>
</dbReference>
<sequence length="320" mass="34082">MNAKYRDNLPQLDGGMFLTDSGMETTLAFQIGLEMPHFAAFDLLRDRVGRQVIDSYYRRHVKIARDRGCGFVLESPTWRANPDWGAKLGYDAHGLDAVNRDAIAMLKSIRDDLETAATPCVISGNLGPRGDGYDPGEVMTEAAACDYHAAQIATFASAGADMVAALTITNTPEAIGIVRAARAAGMPAAISFTVETDGRLPTGETLGQAIRAVDAATDGFAAYFMINCAHPDHFAGTLRQGGDWIRRIRGLRANASRLSHAELDAAEELDDGNPAELGRDYAELLSLLPATAVVGGCCGTDHRHVEAIAAHCVAPARQAA</sequence>
<evidence type="ECO:0000256" key="1">
    <source>
        <dbReference type="ARBA" id="ARBA00022603"/>
    </source>
</evidence>
<dbReference type="RefSeq" id="WP_109794475.1">
    <property type="nucleotide sequence ID" value="NZ_PHIG01000004.1"/>
</dbReference>
<comment type="caution">
    <text evidence="5">The sequence shown here is derived from an EMBL/GenBank/DDBJ whole genome shotgun (WGS) entry which is preliminary data.</text>
</comment>
<dbReference type="SUPFAM" id="SSF82282">
    <property type="entry name" value="Homocysteine S-methyltransferase"/>
    <property type="match status" value="1"/>
</dbReference>
<keyword evidence="6" id="KW-1185">Reference proteome</keyword>